<dbReference type="Pfam" id="PF14748">
    <property type="entry name" value="P5CR_dimer"/>
    <property type="match status" value="1"/>
</dbReference>
<dbReference type="GO" id="GO:0004735">
    <property type="term" value="F:pyrroline-5-carboxylate reductase activity"/>
    <property type="evidence" value="ECO:0007669"/>
    <property type="project" value="UniProtKB-UniRule"/>
</dbReference>
<proteinExistence type="inferred from homology"/>
<dbReference type="Pfam" id="PF03807">
    <property type="entry name" value="F420_oxidored"/>
    <property type="match status" value="1"/>
</dbReference>
<dbReference type="FunFam" id="3.40.50.720:FF:000190">
    <property type="entry name" value="Pyrroline-5-carboxylate reductase"/>
    <property type="match status" value="1"/>
</dbReference>
<dbReference type="STRING" id="1423726.FC07_GL001851"/>
<dbReference type="InterPro" id="IPR029036">
    <property type="entry name" value="P5CR_dimer"/>
</dbReference>
<dbReference type="InterPro" id="IPR008927">
    <property type="entry name" value="6-PGluconate_DH-like_C_sf"/>
</dbReference>
<dbReference type="Gene3D" id="3.40.50.720">
    <property type="entry name" value="NAD(P)-binding Rossmann-like Domain"/>
    <property type="match status" value="1"/>
</dbReference>
<dbReference type="HAMAP" id="MF_01925">
    <property type="entry name" value="P5C_reductase"/>
    <property type="match status" value="1"/>
</dbReference>
<sequence>MTKTIGFFGGGNMGQAIMKGLLKAGLYQPSDIYVYDVYQPTLDQLAAELGIQPVTVAKTLATQTDTLLFAVKPNILPSLLQEIGGSVPVSTLVISIAAGVTQATLTAGLSPAHKIVRVMPNTPALVGEGMAALAPNAQVTEADKATASAIFNSFGRAEFVTEHLMDAVCGLSGSAPAFVYIFIEALADAGVLDGLPRPLAYELAAQTVLGSAKMVLETGKHPGELKDMVTSPGGTTITGVQALENNGLRAAVIAAVHAATEKSKELG</sequence>
<evidence type="ECO:0000256" key="6">
    <source>
        <dbReference type="ARBA" id="ARBA00022857"/>
    </source>
</evidence>
<dbReference type="OrthoDB" id="9805754at2"/>
<protein>
    <recommendedName>
        <fullName evidence="9 10">Pyrroline-5-carboxylate reductase</fullName>
        <shortName evidence="9">P5C reductase</shortName>
        <shortName evidence="9">P5CR</shortName>
        <ecNumber evidence="9 10">1.5.1.2</ecNumber>
    </recommendedName>
    <alternativeName>
        <fullName evidence="9">PCA reductase</fullName>
    </alternativeName>
</protein>
<evidence type="ECO:0000256" key="11">
    <source>
        <dbReference type="PIRSR" id="PIRSR000193-1"/>
    </source>
</evidence>
<evidence type="ECO:0000256" key="2">
    <source>
        <dbReference type="ARBA" id="ARBA00005525"/>
    </source>
</evidence>
<organism evidence="15 16">
    <name type="scientific">Loigolactobacillus bifermentans DSM 20003</name>
    <dbReference type="NCBI Taxonomy" id="1423726"/>
    <lineage>
        <taxon>Bacteria</taxon>
        <taxon>Bacillati</taxon>
        <taxon>Bacillota</taxon>
        <taxon>Bacilli</taxon>
        <taxon>Lactobacillales</taxon>
        <taxon>Lactobacillaceae</taxon>
        <taxon>Loigolactobacillus</taxon>
    </lineage>
</organism>
<reference evidence="15 16" key="1">
    <citation type="journal article" date="2015" name="Genome Announc.">
        <title>Expanding the biotechnology potential of lactobacilli through comparative genomics of 213 strains and associated genera.</title>
        <authorList>
            <person name="Sun Z."/>
            <person name="Harris H.M."/>
            <person name="McCann A."/>
            <person name="Guo C."/>
            <person name="Argimon S."/>
            <person name="Zhang W."/>
            <person name="Yang X."/>
            <person name="Jeffery I.B."/>
            <person name="Cooney J.C."/>
            <person name="Kagawa T.F."/>
            <person name="Liu W."/>
            <person name="Song Y."/>
            <person name="Salvetti E."/>
            <person name="Wrobel A."/>
            <person name="Rasinkangas P."/>
            <person name="Parkhill J."/>
            <person name="Rea M.C."/>
            <person name="O'Sullivan O."/>
            <person name="Ritari J."/>
            <person name="Douillard F.P."/>
            <person name="Paul Ross R."/>
            <person name="Yang R."/>
            <person name="Briner A.E."/>
            <person name="Felis G.E."/>
            <person name="de Vos W.M."/>
            <person name="Barrangou R."/>
            <person name="Klaenhammer T.R."/>
            <person name="Caufield P.W."/>
            <person name="Cui Y."/>
            <person name="Zhang H."/>
            <person name="O'Toole P.W."/>
        </authorList>
    </citation>
    <scope>NUCLEOTIDE SEQUENCE [LARGE SCALE GENOMIC DNA]</scope>
    <source>
        <strain evidence="15 16">DSM 20003</strain>
    </source>
</reference>
<evidence type="ECO:0000313" key="15">
    <source>
        <dbReference type="EMBL" id="KRK32798.1"/>
    </source>
</evidence>
<dbReference type="EC" id="1.5.1.2" evidence="9 10"/>
<evidence type="ECO:0000259" key="14">
    <source>
        <dbReference type="Pfam" id="PF14748"/>
    </source>
</evidence>
<dbReference type="PANTHER" id="PTHR11645:SF0">
    <property type="entry name" value="PYRROLINE-5-CARBOXYLATE REDUCTASE 3"/>
    <property type="match status" value="1"/>
</dbReference>
<dbReference type="Proteomes" id="UP000051461">
    <property type="component" value="Unassembled WGS sequence"/>
</dbReference>
<dbReference type="FunFam" id="1.10.3730.10:FF:000001">
    <property type="entry name" value="Pyrroline-5-carboxylate reductase"/>
    <property type="match status" value="1"/>
</dbReference>
<comment type="subcellular location">
    <subcellularLocation>
        <location evidence="1 9">Cytoplasm</location>
    </subcellularLocation>
</comment>
<evidence type="ECO:0000259" key="13">
    <source>
        <dbReference type="Pfam" id="PF03807"/>
    </source>
</evidence>
<dbReference type="PATRIC" id="fig|1423726.3.peg.1920"/>
<dbReference type="PANTHER" id="PTHR11645">
    <property type="entry name" value="PYRROLINE-5-CARBOXYLATE REDUCTASE"/>
    <property type="match status" value="1"/>
</dbReference>
<keyword evidence="16" id="KW-1185">Reference proteome</keyword>
<accession>A0A0R1GF25</accession>
<comment type="catalytic activity">
    <reaction evidence="9">
        <text>L-proline + NAD(+) = (S)-1-pyrroline-5-carboxylate + NADH + 2 H(+)</text>
        <dbReference type="Rhea" id="RHEA:14105"/>
        <dbReference type="ChEBI" id="CHEBI:15378"/>
        <dbReference type="ChEBI" id="CHEBI:17388"/>
        <dbReference type="ChEBI" id="CHEBI:57540"/>
        <dbReference type="ChEBI" id="CHEBI:57945"/>
        <dbReference type="ChEBI" id="CHEBI:60039"/>
        <dbReference type="EC" id="1.5.1.2"/>
    </reaction>
</comment>
<name>A0A0R1GF25_9LACO</name>
<evidence type="ECO:0000256" key="7">
    <source>
        <dbReference type="ARBA" id="ARBA00023002"/>
    </source>
</evidence>
<dbReference type="UniPathway" id="UPA00098">
    <property type="reaction ID" value="UER00361"/>
</dbReference>
<comment type="catalytic activity">
    <reaction evidence="9 12">
        <text>L-proline + NADP(+) = (S)-1-pyrroline-5-carboxylate + NADPH + 2 H(+)</text>
        <dbReference type="Rhea" id="RHEA:14109"/>
        <dbReference type="ChEBI" id="CHEBI:15378"/>
        <dbReference type="ChEBI" id="CHEBI:17388"/>
        <dbReference type="ChEBI" id="CHEBI:57783"/>
        <dbReference type="ChEBI" id="CHEBI:58349"/>
        <dbReference type="ChEBI" id="CHEBI:60039"/>
        <dbReference type="EC" id="1.5.1.2"/>
    </reaction>
</comment>
<dbReference type="InterPro" id="IPR028939">
    <property type="entry name" value="P5C_Rdtase_cat_N"/>
</dbReference>
<evidence type="ECO:0000256" key="5">
    <source>
        <dbReference type="ARBA" id="ARBA00022650"/>
    </source>
</evidence>
<dbReference type="InterPro" id="IPR053790">
    <property type="entry name" value="P5CR-like_CS"/>
</dbReference>
<evidence type="ECO:0000256" key="9">
    <source>
        <dbReference type="HAMAP-Rule" id="MF_01925"/>
    </source>
</evidence>
<dbReference type="GO" id="GO:0055129">
    <property type="term" value="P:L-proline biosynthetic process"/>
    <property type="evidence" value="ECO:0007669"/>
    <property type="project" value="UniProtKB-UniRule"/>
</dbReference>
<dbReference type="NCBIfam" id="TIGR00112">
    <property type="entry name" value="proC"/>
    <property type="match status" value="1"/>
</dbReference>
<evidence type="ECO:0000256" key="10">
    <source>
        <dbReference type="NCBIfam" id="TIGR00112"/>
    </source>
</evidence>
<dbReference type="InterPro" id="IPR036291">
    <property type="entry name" value="NAD(P)-bd_dom_sf"/>
</dbReference>
<evidence type="ECO:0000256" key="3">
    <source>
        <dbReference type="ARBA" id="ARBA00022490"/>
    </source>
</evidence>
<feature type="domain" description="Pyrroline-5-carboxylate reductase dimerisation" evidence="14">
    <location>
        <begin position="162"/>
        <end position="266"/>
    </location>
</feature>
<evidence type="ECO:0000313" key="16">
    <source>
        <dbReference type="Proteomes" id="UP000051461"/>
    </source>
</evidence>
<keyword evidence="7 9" id="KW-0560">Oxidoreductase</keyword>
<keyword evidence="6 9" id="KW-0521">NADP</keyword>
<feature type="binding site" evidence="11">
    <location>
        <begin position="70"/>
        <end position="73"/>
    </location>
    <ligand>
        <name>NADP(+)</name>
        <dbReference type="ChEBI" id="CHEBI:58349"/>
    </ligand>
</feature>
<dbReference type="PIRSF" id="PIRSF000193">
    <property type="entry name" value="Pyrrol-5-carb_rd"/>
    <property type="match status" value="1"/>
</dbReference>
<evidence type="ECO:0000256" key="8">
    <source>
        <dbReference type="ARBA" id="ARBA00058118"/>
    </source>
</evidence>
<evidence type="ECO:0000256" key="12">
    <source>
        <dbReference type="RuleBase" id="RU003903"/>
    </source>
</evidence>
<comment type="pathway">
    <text evidence="9 12">Amino-acid biosynthesis; L-proline biosynthesis; L-proline from L-glutamate 5-semialdehyde: step 1/1.</text>
</comment>
<evidence type="ECO:0000256" key="4">
    <source>
        <dbReference type="ARBA" id="ARBA00022605"/>
    </source>
</evidence>
<dbReference type="RefSeq" id="WP_057905710.1">
    <property type="nucleotide sequence ID" value="NZ_AZDA01000136.1"/>
</dbReference>
<dbReference type="SUPFAM" id="SSF48179">
    <property type="entry name" value="6-phosphogluconate dehydrogenase C-terminal domain-like"/>
    <property type="match status" value="1"/>
</dbReference>
<comment type="function">
    <text evidence="8 9">Catalyzes the reduction of 1-pyrroline-5-carboxylate (PCA) to L-proline.</text>
</comment>
<dbReference type="SUPFAM" id="SSF51735">
    <property type="entry name" value="NAD(P)-binding Rossmann-fold domains"/>
    <property type="match status" value="1"/>
</dbReference>
<comment type="caution">
    <text evidence="15">The sequence shown here is derived from an EMBL/GenBank/DDBJ whole genome shotgun (WGS) entry which is preliminary data.</text>
</comment>
<keyword evidence="4 9" id="KW-0028">Amino-acid biosynthesis</keyword>
<evidence type="ECO:0000256" key="1">
    <source>
        <dbReference type="ARBA" id="ARBA00004496"/>
    </source>
</evidence>
<gene>
    <name evidence="9" type="primary">proC</name>
    <name evidence="15" type="ORF">FC07_GL001851</name>
</gene>
<comment type="similarity">
    <text evidence="2 9 12">Belongs to the pyrroline-5-carboxylate reductase family.</text>
</comment>
<dbReference type="EMBL" id="AZDA01000136">
    <property type="protein sequence ID" value="KRK32798.1"/>
    <property type="molecule type" value="Genomic_DNA"/>
</dbReference>
<keyword evidence="3 9" id="KW-0963">Cytoplasm</keyword>
<dbReference type="PROSITE" id="PS00521">
    <property type="entry name" value="P5CR"/>
    <property type="match status" value="1"/>
</dbReference>
<dbReference type="InterPro" id="IPR000304">
    <property type="entry name" value="Pyrroline-COOH_reductase"/>
</dbReference>
<dbReference type="AlphaFoldDB" id="A0A0R1GF25"/>
<dbReference type="GO" id="GO:0005737">
    <property type="term" value="C:cytoplasm"/>
    <property type="evidence" value="ECO:0007669"/>
    <property type="project" value="UniProtKB-SubCell"/>
</dbReference>
<feature type="domain" description="Pyrroline-5-carboxylate reductase catalytic N-terminal" evidence="13">
    <location>
        <begin position="4"/>
        <end position="99"/>
    </location>
</feature>
<keyword evidence="5 9" id="KW-0641">Proline biosynthesis</keyword>
<dbReference type="Gene3D" id="1.10.3730.10">
    <property type="entry name" value="ProC C-terminal domain-like"/>
    <property type="match status" value="1"/>
</dbReference>